<name>A0A2P5DQL2_PARAD</name>
<dbReference type="Proteomes" id="UP000237105">
    <property type="component" value="Unassembled WGS sequence"/>
</dbReference>
<feature type="compositionally biased region" description="Basic and acidic residues" evidence="1">
    <location>
        <begin position="1"/>
        <end position="10"/>
    </location>
</feature>
<feature type="region of interest" description="Disordered" evidence="1">
    <location>
        <begin position="1"/>
        <end position="22"/>
    </location>
</feature>
<sequence>MRKNKTETKRTTTSKLSTTTKKRDGRLTMSEYIHTREFRLLVSQYCRRITKAKTFYMSCHEVQLLHQHLTYSSGESKSSCRKAFLSPMPVPNRMKHKELCPSNPEASSCHLHQLQNHCGIQFQPSSSISS</sequence>
<dbReference type="EMBL" id="JXTB01000023">
    <property type="protein sequence ID" value="PON75561.1"/>
    <property type="molecule type" value="Genomic_DNA"/>
</dbReference>
<gene>
    <name evidence="2" type="ORF">PanWU01x14_041860</name>
</gene>
<evidence type="ECO:0000313" key="2">
    <source>
        <dbReference type="EMBL" id="PON75561.1"/>
    </source>
</evidence>
<accession>A0A2P5DQL2</accession>
<dbReference type="AlphaFoldDB" id="A0A2P5DQL2"/>
<comment type="caution">
    <text evidence="2">The sequence shown here is derived from an EMBL/GenBank/DDBJ whole genome shotgun (WGS) entry which is preliminary data.</text>
</comment>
<keyword evidence="3" id="KW-1185">Reference proteome</keyword>
<evidence type="ECO:0000256" key="1">
    <source>
        <dbReference type="SAM" id="MobiDB-lite"/>
    </source>
</evidence>
<evidence type="ECO:0000313" key="3">
    <source>
        <dbReference type="Proteomes" id="UP000237105"/>
    </source>
</evidence>
<proteinExistence type="predicted"/>
<organism evidence="2 3">
    <name type="scientific">Parasponia andersonii</name>
    <name type="common">Sponia andersonii</name>
    <dbReference type="NCBI Taxonomy" id="3476"/>
    <lineage>
        <taxon>Eukaryota</taxon>
        <taxon>Viridiplantae</taxon>
        <taxon>Streptophyta</taxon>
        <taxon>Embryophyta</taxon>
        <taxon>Tracheophyta</taxon>
        <taxon>Spermatophyta</taxon>
        <taxon>Magnoliopsida</taxon>
        <taxon>eudicotyledons</taxon>
        <taxon>Gunneridae</taxon>
        <taxon>Pentapetalae</taxon>
        <taxon>rosids</taxon>
        <taxon>fabids</taxon>
        <taxon>Rosales</taxon>
        <taxon>Cannabaceae</taxon>
        <taxon>Parasponia</taxon>
    </lineage>
</organism>
<protein>
    <submittedName>
        <fullName evidence="2">Uncharacterized protein</fullName>
    </submittedName>
</protein>
<reference evidence="3" key="1">
    <citation type="submission" date="2016-06" db="EMBL/GenBank/DDBJ databases">
        <title>Parallel loss of symbiosis genes in relatives of nitrogen-fixing non-legume Parasponia.</title>
        <authorList>
            <person name="Van Velzen R."/>
            <person name="Holmer R."/>
            <person name="Bu F."/>
            <person name="Rutten L."/>
            <person name="Van Zeijl A."/>
            <person name="Liu W."/>
            <person name="Santuari L."/>
            <person name="Cao Q."/>
            <person name="Sharma T."/>
            <person name="Shen D."/>
            <person name="Roswanjaya Y."/>
            <person name="Wardhani T."/>
            <person name="Kalhor M.S."/>
            <person name="Jansen J."/>
            <person name="Van den Hoogen J."/>
            <person name="Gungor B."/>
            <person name="Hartog M."/>
            <person name="Hontelez J."/>
            <person name="Verver J."/>
            <person name="Yang W.-C."/>
            <person name="Schijlen E."/>
            <person name="Repin R."/>
            <person name="Schilthuizen M."/>
            <person name="Schranz E."/>
            <person name="Heidstra R."/>
            <person name="Miyata K."/>
            <person name="Fedorova E."/>
            <person name="Kohlen W."/>
            <person name="Bisseling T."/>
            <person name="Smit S."/>
            <person name="Geurts R."/>
        </authorList>
    </citation>
    <scope>NUCLEOTIDE SEQUENCE [LARGE SCALE GENOMIC DNA]</scope>
    <source>
        <strain evidence="3">cv. WU1-14</strain>
    </source>
</reference>